<dbReference type="RefSeq" id="WP_063479529.1">
    <property type="nucleotide sequence ID" value="NZ_CP147845.1"/>
</dbReference>
<dbReference type="Proteomes" id="UP000076796">
    <property type="component" value="Unassembled WGS sequence"/>
</dbReference>
<evidence type="ECO:0000313" key="2">
    <source>
        <dbReference type="Proteomes" id="UP000076796"/>
    </source>
</evidence>
<dbReference type="AlphaFoldDB" id="A0A163M4V6"/>
<dbReference type="InterPro" id="IPR036388">
    <property type="entry name" value="WH-like_DNA-bd_sf"/>
</dbReference>
<name>A0A163M4V6_9BACL</name>
<dbReference type="InterPro" id="IPR000944">
    <property type="entry name" value="Tscrpt_reg_Rrf2"/>
</dbReference>
<gene>
    <name evidence="1" type="ORF">AWU65_23810</name>
</gene>
<evidence type="ECO:0000313" key="1">
    <source>
        <dbReference type="EMBL" id="KZS48743.1"/>
    </source>
</evidence>
<dbReference type="GO" id="GO:0003700">
    <property type="term" value="F:DNA-binding transcription factor activity"/>
    <property type="evidence" value="ECO:0007669"/>
    <property type="project" value="TreeGrafter"/>
</dbReference>
<accession>A0A163M4V6</accession>
<dbReference type="Pfam" id="PF02082">
    <property type="entry name" value="Rrf2"/>
    <property type="match status" value="1"/>
</dbReference>
<dbReference type="InterPro" id="IPR036390">
    <property type="entry name" value="WH_DNA-bd_sf"/>
</dbReference>
<dbReference type="PROSITE" id="PS51197">
    <property type="entry name" value="HTH_RRF2_2"/>
    <property type="match status" value="1"/>
</dbReference>
<comment type="caution">
    <text evidence="1">The sequence shown here is derived from an EMBL/GenBank/DDBJ whole genome shotgun (WGS) entry which is preliminary data.</text>
</comment>
<dbReference type="SUPFAM" id="SSF46785">
    <property type="entry name" value="Winged helix' DNA-binding domain"/>
    <property type="match status" value="1"/>
</dbReference>
<dbReference type="GeneID" id="97555681"/>
<sequence length="160" mass="17884">MHMKTGVEQSVYALVLLNMLPDKAVLPGEAISQQLGASATYFQKLLRKLVTADIITSVPGIKGGFRLKKKPEDIRVYDVYLAVEGQQSLYSSHGILVDMLDLEKEESCCLLTNLMEEAESSWKAVLKRETIASLSEEMCGERFKDKVAGLEEWINNKMVV</sequence>
<proteinExistence type="predicted"/>
<dbReference type="OrthoDB" id="9808360at2"/>
<dbReference type="PANTHER" id="PTHR33221">
    <property type="entry name" value="WINGED HELIX-TURN-HELIX TRANSCRIPTIONAL REGULATOR, RRF2 FAMILY"/>
    <property type="match status" value="1"/>
</dbReference>
<keyword evidence="2" id="KW-1185">Reference proteome</keyword>
<organism evidence="1 2">
    <name type="scientific">Paenibacillus glucanolyticus</name>
    <dbReference type="NCBI Taxonomy" id="59843"/>
    <lineage>
        <taxon>Bacteria</taxon>
        <taxon>Bacillati</taxon>
        <taxon>Bacillota</taxon>
        <taxon>Bacilli</taxon>
        <taxon>Bacillales</taxon>
        <taxon>Paenibacillaceae</taxon>
        <taxon>Paenibacillus</taxon>
    </lineage>
</organism>
<dbReference type="EMBL" id="LWMH01000001">
    <property type="protein sequence ID" value="KZS48743.1"/>
    <property type="molecule type" value="Genomic_DNA"/>
</dbReference>
<reference evidence="1" key="1">
    <citation type="journal article" date="2016" name="Genome Announc.">
        <title>Draft genomes of two strains of Paenibacillus glucanolyticus with capability to degrade lignocellulose.</title>
        <authorList>
            <person name="Mathews S.L."/>
            <person name="Pawlak J."/>
            <person name="Grunden A.M."/>
        </authorList>
    </citation>
    <scope>NUCLEOTIDE SEQUENCE [LARGE SCALE GENOMIC DNA]</scope>
    <source>
        <strain evidence="1">SLM1</strain>
    </source>
</reference>
<protein>
    <submittedName>
        <fullName evidence="1">Transcriptional regulator</fullName>
    </submittedName>
</protein>
<dbReference type="NCBIfam" id="TIGR00738">
    <property type="entry name" value="rrf2_super"/>
    <property type="match status" value="1"/>
</dbReference>
<dbReference type="STRING" id="59843.A3958_23075"/>
<dbReference type="Gene3D" id="1.10.10.10">
    <property type="entry name" value="Winged helix-like DNA-binding domain superfamily/Winged helix DNA-binding domain"/>
    <property type="match status" value="1"/>
</dbReference>
<dbReference type="GO" id="GO:0005829">
    <property type="term" value="C:cytosol"/>
    <property type="evidence" value="ECO:0007669"/>
    <property type="project" value="TreeGrafter"/>
</dbReference>
<dbReference type="PANTHER" id="PTHR33221:SF15">
    <property type="entry name" value="HTH-TYPE TRANSCRIPTIONAL REGULATOR YWGB-RELATED"/>
    <property type="match status" value="1"/>
</dbReference>